<dbReference type="Proteomes" id="UP001283361">
    <property type="component" value="Unassembled WGS sequence"/>
</dbReference>
<dbReference type="AlphaFoldDB" id="A0AAE1CPB6"/>
<comment type="caution">
    <text evidence="1">The sequence shown here is derived from an EMBL/GenBank/DDBJ whole genome shotgun (WGS) entry which is preliminary data.</text>
</comment>
<dbReference type="EMBL" id="JAWDGP010007341">
    <property type="protein sequence ID" value="KAK3724696.1"/>
    <property type="molecule type" value="Genomic_DNA"/>
</dbReference>
<evidence type="ECO:0000313" key="2">
    <source>
        <dbReference type="Proteomes" id="UP001283361"/>
    </source>
</evidence>
<gene>
    <name evidence="1" type="ORF">RRG08_041176</name>
</gene>
<protein>
    <submittedName>
        <fullName evidence="1">Uncharacterized protein</fullName>
    </submittedName>
</protein>
<reference evidence="1" key="1">
    <citation type="journal article" date="2023" name="G3 (Bethesda)">
        <title>A reference genome for the long-term kleptoplast-retaining sea slug Elysia crispata morphotype clarki.</title>
        <authorList>
            <person name="Eastman K.E."/>
            <person name="Pendleton A.L."/>
            <person name="Shaikh M.A."/>
            <person name="Suttiyut T."/>
            <person name="Ogas R."/>
            <person name="Tomko P."/>
            <person name="Gavelis G."/>
            <person name="Widhalm J.R."/>
            <person name="Wisecaver J.H."/>
        </authorList>
    </citation>
    <scope>NUCLEOTIDE SEQUENCE</scope>
    <source>
        <strain evidence="1">ECLA1</strain>
    </source>
</reference>
<evidence type="ECO:0000313" key="1">
    <source>
        <dbReference type="EMBL" id="KAK3724696.1"/>
    </source>
</evidence>
<keyword evidence="2" id="KW-1185">Reference proteome</keyword>
<accession>A0AAE1CPB6</accession>
<sequence length="72" mass="8077">MSSTTATAADMDHSPRVVLERSHGDKPARVGHLIVLQTTLETCCFCDERQNHNRNSDSALCANIYLNWKCSR</sequence>
<proteinExistence type="predicted"/>
<name>A0AAE1CPB6_9GAST</name>
<organism evidence="1 2">
    <name type="scientific">Elysia crispata</name>
    <name type="common">lettuce slug</name>
    <dbReference type="NCBI Taxonomy" id="231223"/>
    <lineage>
        <taxon>Eukaryota</taxon>
        <taxon>Metazoa</taxon>
        <taxon>Spiralia</taxon>
        <taxon>Lophotrochozoa</taxon>
        <taxon>Mollusca</taxon>
        <taxon>Gastropoda</taxon>
        <taxon>Heterobranchia</taxon>
        <taxon>Euthyneura</taxon>
        <taxon>Panpulmonata</taxon>
        <taxon>Sacoglossa</taxon>
        <taxon>Placobranchoidea</taxon>
        <taxon>Plakobranchidae</taxon>
        <taxon>Elysia</taxon>
    </lineage>
</organism>